<evidence type="ECO:0000313" key="1">
    <source>
        <dbReference type="EMBL" id="CAH4033045.1"/>
    </source>
</evidence>
<comment type="caution">
    <text evidence="1">The sequence shown here is derived from an EMBL/GenBank/DDBJ whole genome shotgun (WGS) entry which is preliminary data.</text>
</comment>
<dbReference type="GO" id="GO:0032299">
    <property type="term" value="C:ribonuclease H2 complex"/>
    <property type="evidence" value="ECO:0007669"/>
    <property type="project" value="InterPro"/>
</dbReference>
<organism evidence="1 2">
    <name type="scientific">Pieris brassicae</name>
    <name type="common">White butterfly</name>
    <name type="synonym">Large white butterfly</name>
    <dbReference type="NCBI Taxonomy" id="7116"/>
    <lineage>
        <taxon>Eukaryota</taxon>
        <taxon>Metazoa</taxon>
        <taxon>Ecdysozoa</taxon>
        <taxon>Arthropoda</taxon>
        <taxon>Hexapoda</taxon>
        <taxon>Insecta</taxon>
        <taxon>Pterygota</taxon>
        <taxon>Neoptera</taxon>
        <taxon>Endopterygota</taxon>
        <taxon>Lepidoptera</taxon>
        <taxon>Glossata</taxon>
        <taxon>Ditrysia</taxon>
        <taxon>Papilionoidea</taxon>
        <taxon>Pieridae</taxon>
        <taxon>Pierinae</taxon>
        <taxon>Pieris</taxon>
    </lineage>
</organism>
<name>A0A9P0TJW7_PIEBR</name>
<dbReference type="Gene3D" id="2.40.128.680">
    <property type="match status" value="1"/>
</dbReference>
<dbReference type="AlphaFoldDB" id="A0A9P0TJW7"/>
<dbReference type="OrthoDB" id="6222486at2759"/>
<dbReference type="Proteomes" id="UP001152562">
    <property type="component" value="Unassembled WGS sequence"/>
</dbReference>
<accession>A0A9P0TJW7</accession>
<dbReference type="CDD" id="cd09271">
    <property type="entry name" value="RNase_H2-C"/>
    <property type="match status" value="1"/>
</dbReference>
<sequence length="133" mass="15319">MSIHVENNLRELGDKKAFEQRVHYIPCKIDEDGPANVDKYFEPYVVENEEKELSATYRGHPLDGVKISVPEGYQGIIVTEAKRPLNEDAERKFQVAGGFKDITYWNWDKKPSQNDNIVKAMDWIDIAEIIHGN</sequence>
<dbReference type="EMBL" id="CALOZG010000029">
    <property type="protein sequence ID" value="CAH4033045.1"/>
    <property type="molecule type" value="Genomic_DNA"/>
</dbReference>
<dbReference type="PANTHER" id="PTHR47204:SF1">
    <property type="entry name" value="RIBONUCLEASE H2 SUBUNIT C"/>
    <property type="match status" value="1"/>
</dbReference>
<dbReference type="InterPro" id="IPR013924">
    <property type="entry name" value="RNase_H2_suC"/>
</dbReference>
<gene>
    <name evidence="1" type="ORF">PIBRA_LOCUS9376</name>
</gene>
<dbReference type="Pfam" id="PF08615">
    <property type="entry name" value="RNase_H2_suC"/>
    <property type="match status" value="1"/>
</dbReference>
<proteinExistence type="predicted"/>
<dbReference type="GO" id="GO:0006401">
    <property type="term" value="P:RNA catabolic process"/>
    <property type="evidence" value="ECO:0007669"/>
    <property type="project" value="InterPro"/>
</dbReference>
<keyword evidence="2" id="KW-1185">Reference proteome</keyword>
<protein>
    <submittedName>
        <fullName evidence="1">Uncharacterized protein</fullName>
    </submittedName>
</protein>
<reference evidence="1" key="1">
    <citation type="submission" date="2022-05" db="EMBL/GenBank/DDBJ databases">
        <authorList>
            <person name="Okamura Y."/>
        </authorList>
    </citation>
    <scope>NUCLEOTIDE SEQUENCE</scope>
</reference>
<dbReference type="PANTHER" id="PTHR47204">
    <property type="entry name" value="OS02G0168900 PROTEIN"/>
    <property type="match status" value="1"/>
</dbReference>
<evidence type="ECO:0000313" key="2">
    <source>
        <dbReference type="Proteomes" id="UP001152562"/>
    </source>
</evidence>